<sequence>MDQLWGSMAQYHTVQWEWPVALYLFLAGLSAGALIAALLVKWKDGMGGSHDGLVKAGALLAPITIMIGQGLLIVDLSKPLSFWLLMLHYQLHSIMSIGVILLMIYSGLSTLFAVIVYKDWLADCEWTEWLCKPLMPLIEWFENRGAWLEWLMGLMAIAIAVYTGFLLSALGAKPLLNVPLLPLLFLISGLSAGVGASIALGVTLFDESVAEVNLHYLLSLDTKLLPVELFVLFIMFSGLLNMGGQYAVVARQAISTGVWASVFWVGVVGIGLILPIIVSLTSLHGKRMAVSHSAGLTAGGAGFSEVRTAIPQGTLLINCTLVLLGSALLRLYIVYAGQIFI</sequence>
<reference evidence="8" key="1">
    <citation type="submission" date="2024-05" db="EMBL/GenBank/DDBJ databases">
        <title>Isolation and characterization of Sporomusa carbonis sp. nov., a carboxydotrophic hydrogenogen in the genus of Sporomusa isolated from a charcoal burning pile.</title>
        <authorList>
            <person name="Boeer T."/>
            <person name="Rosenbaum F."/>
            <person name="Eysell L."/>
            <person name="Mueller V."/>
            <person name="Daniel R."/>
            <person name="Poehlein A."/>
        </authorList>
    </citation>
    <scope>NUCLEOTIDE SEQUENCE [LARGE SCALE GENOMIC DNA]</scope>
    <source>
        <strain evidence="8">DSM 3132</strain>
    </source>
</reference>
<evidence type="ECO:0000313" key="9">
    <source>
        <dbReference type="Proteomes" id="UP000216052"/>
    </source>
</evidence>
<keyword evidence="4 7" id="KW-0812">Transmembrane</keyword>
<dbReference type="EMBL" id="CP155571">
    <property type="protein sequence ID" value="XFO73639.1"/>
    <property type="molecule type" value="Genomic_DNA"/>
</dbReference>
<keyword evidence="9" id="KW-1185">Reference proteome</keyword>
<evidence type="ECO:0000256" key="6">
    <source>
        <dbReference type="ARBA" id="ARBA00023136"/>
    </source>
</evidence>
<evidence type="ECO:0000256" key="1">
    <source>
        <dbReference type="ARBA" id="ARBA00004651"/>
    </source>
</evidence>
<dbReference type="InterPro" id="IPR005614">
    <property type="entry name" value="NrfD-like"/>
</dbReference>
<feature type="transmembrane region" description="Helical" evidence="7">
    <location>
        <begin position="52"/>
        <end position="74"/>
    </location>
</feature>
<evidence type="ECO:0000313" key="8">
    <source>
        <dbReference type="EMBL" id="XFO73639.1"/>
    </source>
</evidence>
<feature type="transmembrane region" description="Helical" evidence="7">
    <location>
        <begin position="258"/>
        <end position="278"/>
    </location>
</feature>
<keyword evidence="5 7" id="KW-1133">Transmembrane helix</keyword>
<evidence type="ECO:0000256" key="2">
    <source>
        <dbReference type="ARBA" id="ARBA00008929"/>
    </source>
</evidence>
<feature type="transmembrane region" description="Helical" evidence="7">
    <location>
        <begin position="225"/>
        <end position="246"/>
    </location>
</feature>
<keyword evidence="3" id="KW-1003">Cell membrane</keyword>
<proteinExistence type="inferred from homology"/>
<name>A0ABZ3J5I1_SPOA4</name>
<feature type="transmembrane region" description="Helical" evidence="7">
    <location>
        <begin position="150"/>
        <end position="171"/>
    </location>
</feature>
<comment type="subcellular location">
    <subcellularLocation>
        <location evidence="1">Cell membrane</location>
        <topology evidence="1">Multi-pass membrane protein</topology>
    </subcellularLocation>
</comment>
<organism evidence="8 9">
    <name type="scientific">Sporomusa acidovorans (strain ATCC 49682 / DSM 3132 / Mol)</name>
    <dbReference type="NCBI Taxonomy" id="1123286"/>
    <lineage>
        <taxon>Bacteria</taxon>
        <taxon>Bacillati</taxon>
        <taxon>Bacillota</taxon>
        <taxon>Negativicutes</taxon>
        <taxon>Selenomonadales</taxon>
        <taxon>Sporomusaceae</taxon>
        <taxon>Sporomusa</taxon>
    </lineage>
</organism>
<keyword evidence="6 7" id="KW-0472">Membrane</keyword>
<feature type="transmembrane region" description="Helical" evidence="7">
    <location>
        <begin position="20"/>
        <end position="40"/>
    </location>
</feature>
<evidence type="ECO:0000256" key="7">
    <source>
        <dbReference type="SAM" id="Phobius"/>
    </source>
</evidence>
<comment type="similarity">
    <text evidence="2">Belongs to the NrfD family.</text>
</comment>
<feature type="transmembrane region" description="Helical" evidence="7">
    <location>
        <begin position="183"/>
        <end position="205"/>
    </location>
</feature>
<feature type="transmembrane region" description="Helical" evidence="7">
    <location>
        <begin position="315"/>
        <end position="335"/>
    </location>
</feature>
<evidence type="ECO:0000256" key="3">
    <source>
        <dbReference type="ARBA" id="ARBA00022475"/>
    </source>
</evidence>
<dbReference type="Gene3D" id="1.20.1630.10">
    <property type="entry name" value="Formate dehydrogenase/DMSO reductase domain"/>
    <property type="match status" value="1"/>
</dbReference>
<dbReference type="Pfam" id="PF03916">
    <property type="entry name" value="NrfD"/>
    <property type="match status" value="1"/>
</dbReference>
<dbReference type="InterPro" id="IPR052049">
    <property type="entry name" value="Electron_transfer_protein"/>
</dbReference>
<dbReference type="PANTHER" id="PTHR34856">
    <property type="entry name" value="PROTEIN NRFD"/>
    <property type="match status" value="1"/>
</dbReference>
<dbReference type="Proteomes" id="UP000216052">
    <property type="component" value="Chromosome"/>
</dbReference>
<gene>
    <name evidence="8" type="ORF">SPACI_037460</name>
</gene>
<accession>A0ABZ3J5I1</accession>
<evidence type="ECO:0000256" key="4">
    <source>
        <dbReference type="ARBA" id="ARBA00022692"/>
    </source>
</evidence>
<protein>
    <recommendedName>
        <fullName evidence="10">Polysulfide reductase, NrfD</fullName>
    </recommendedName>
</protein>
<feature type="transmembrane region" description="Helical" evidence="7">
    <location>
        <begin position="94"/>
        <end position="117"/>
    </location>
</feature>
<dbReference type="PANTHER" id="PTHR34856:SF2">
    <property type="entry name" value="PROTEIN NRFD"/>
    <property type="match status" value="1"/>
</dbReference>
<evidence type="ECO:0008006" key="10">
    <source>
        <dbReference type="Google" id="ProtNLM"/>
    </source>
</evidence>
<dbReference type="RefSeq" id="WP_093795712.1">
    <property type="nucleotide sequence ID" value="NZ_CP155571.1"/>
</dbReference>
<evidence type="ECO:0000256" key="5">
    <source>
        <dbReference type="ARBA" id="ARBA00022989"/>
    </source>
</evidence>